<dbReference type="InterPro" id="IPR051796">
    <property type="entry name" value="ISF_SsuE-like"/>
</dbReference>
<evidence type="ECO:0000256" key="1">
    <source>
        <dbReference type="ARBA" id="ARBA00001917"/>
    </source>
</evidence>
<comment type="cofactor">
    <cofactor evidence="1">
        <name>FMN</name>
        <dbReference type="ChEBI" id="CHEBI:58210"/>
    </cofactor>
</comment>
<evidence type="ECO:0000256" key="2">
    <source>
        <dbReference type="ARBA" id="ARBA00001966"/>
    </source>
</evidence>
<comment type="similarity">
    <text evidence="5">Belongs to the SsuE family. Isf subfamily.</text>
</comment>
<keyword evidence="3" id="KW-0285">Flavoprotein</keyword>
<dbReference type="RefSeq" id="WP_211251416.1">
    <property type="nucleotide sequence ID" value="NZ_JAPVER010000020.1"/>
</dbReference>
<dbReference type="PANTHER" id="PTHR43278">
    <property type="entry name" value="NAD(P)H-DEPENDENT FMN-CONTAINING OXIDOREDUCTASE YWQN-RELATED"/>
    <property type="match status" value="1"/>
</dbReference>
<sequence>MINSSPNKDKGNTALILHPFLEGIKEEGAEVEIYCTNDLNIQPCKGEVSCWMKTPGKCILDDDMRWLAPKAIKADILVLATPVYCDGINTYMQMFLERLLPRAMPSIELRKGHTRHPHREITHGKLALVSSCGLWEMDNFDAVLSHIKAYCRNADLEFAGALLRPHALFLKRMLEQGAPVKDIIETARESGRQLIKEGKISISMQDTVSRPLVSKDKFMQIFNHGIKRLQND</sequence>
<dbReference type="InterPro" id="IPR029039">
    <property type="entry name" value="Flavoprotein-like_sf"/>
</dbReference>
<evidence type="ECO:0000256" key="4">
    <source>
        <dbReference type="ARBA" id="ARBA00022643"/>
    </source>
</evidence>
<comment type="caution">
    <text evidence="7">The sequence shown here is derived from an EMBL/GenBank/DDBJ whole genome shotgun (WGS) entry which is preliminary data.</text>
</comment>
<dbReference type="EMBL" id="JAPVES010000030">
    <property type="protein sequence ID" value="MCZ3374203.1"/>
    <property type="molecule type" value="Genomic_DNA"/>
</dbReference>
<feature type="domain" description="NADPH-dependent FMN reductase-like" evidence="6">
    <location>
        <begin position="2"/>
        <end position="133"/>
    </location>
</feature>
<dbReference type="GO" id="GO:0016491">
    <property type="term" value="F:oxidoreductase activity"/>
    <property type="evidence" value="ECO:0007669"/>
    <property type="project" value="InterPro"/>
</dbReference>
<dbReference type="Pfam" id="PF03358">
    <property type="entry name" value="FMN_red"/>
    <property type="match status" value="1"/>
</dbReference>
<keyword evidence="4" id="KW-0288">FMN</keyword>
<gene>
    <name evidence="8" type="ORF">O3H35_16255</name>
    <name evidence="7" type="ORF">O3H54_12250</name>
</gene>
<comment type="cofactor">
    <cofactor evidence="2">
        <name>[4Fe-4S] cluster</name>
        <dbReference type="ChEBI" id="CHEBI:49883"/>
    </cofactor>
</comment>
<evidence type="ECO:0000313" key="8">
    <source>
        <dbReference type="EMBL" id="MCZ3374203.1"/>
    </source>
</evidence>
<evidence type="ECO:0000313" key="7">
    <source>
        <dbReference type="EMBL" id="MCZ3366652.1"/>
    </source>
</evidence>
<dbReference type="SUPFAM" id="SSF52218">
    <property type="entry name" value="Flavoproteins"/>
    <property type="match status" value="1"/>
</dbReference>
<evidence type="ECO:0000313" key="9">
    <source>
        <dbReference type="Proteomes" id="UP001068021"/>
    </source>
</evidence>
<organism evidence="7 9">
    <name type="scientific">Methanobacterium veterum</name>
    <dbReference type="NCBI Taxonomy" id="408577"/>
    <lineage>
        <taxon>Archaea</taxon>
        <taxon>Methanobacteriati</taxon>
        <taxon>Methanobacteriota</taxon>
        <taxon>Methanomada group</taxon>
        <taxon>Methanobacteria</taxon>
        <taxon>Methanobacteriales</taxon>
        <taxon>Methanobacteriaceae</taxon>
        <taxon>Methanobacterium</taxon>
    </lineage>
</organism>
<protein>
    <submittedName>
        <fullName evidence="7">Flavodoxin family protein</fullName>
    </submittedName>
</protein>
<evidence type="ECO:0000259" key="6">
    <source>
        <dbReference type="Pfam" id="PF03358"/>
    </source>
</evidence>
<dbReference type="InterPro" id="IPR005025">
    <property type="entry name" value="FMN_Rdtase-like_dom"/>
</dbReference>
<keyword evidence="9" id="KW-1185">Reference proteome</keyword>
<dbReference type="AlphaFoldDB" id="A0A9E4ZW30"/>
<dbReference type="Proteomes" id="UP001068021">
    <property type="component" value="Unassembled WGS sequence"/>
</dbReference>
<accession>A0A9E4ZW30</accession>
<evidence type="ECO:0000256" key="3">
    <source>
        <dbReference type="ARBA" id="ARBA00022630"/>
    </source>
</evidence>
<dbReference type="Gene3D" id="3.40.50.360">
    <property type="match status" value="1"/>
</dbReference>
<dbReference type="Proteomes" id="UP001074446">
    <property type="component" value="Unassembled WGS sequence"/>
</dbReference>
<dbReference type="EMBL" id="JAPVER010000020">
    <property type="protein sequence ID" value="MCZ3366652.1"/>
    <property type="molecule type" value="Genomic_DNA"/>
</dbReference>
<reference evidence="7" key="1">
    <citation type="submission" date="2022-12" db="EMBL/GenBank/DDBJ databases">
        <title>Reclassification of two methanogenic archaea species isolated from the Kolyma lowland permafrost.</title>
        <authorList>
            <person name="Trubitsyn V.E."/>
            <person name="Rivkina E.M."/>
            <person name="Shcherbakova V.A."/>
        </authorList>
    </citation>
    <scope>NUCLEOTIDE SEQUENCE</scope>
    <source>
        <strain evidence="7">M2</strain>
        <strain evidence="8">MK4</strain>
    </source>
</reference>
<name>A0A9E4ZW30_9EURY</name>
<dbReference type="PANTHER" id="PTHR43278:SF2">
    <property type="entry name" value="IRON-SULFUR FLAVOPROTEIN"/>
    <property type="match status" value="1"/>
</dbReference>
<evidence type="ECO:0000256" key="5">
    <source>
        <dbReference type="ARBA" id="ARBA00038292"/>
    </source>
</evidence>
<proteinExistence type="inferred from homology"/>